<dbReference type="VEuPathDB" id="CryptoDB:Vbra_158"/>
<proteinExistence type="predicted"/>
<evidence type="ECO:0000313" key="2">
    <source>
        <dbReference type="Proteomes" id="UP000041254"/>
    </source>
</evidence>
<evidence type="ECO:0000313" key="1">
    <source>
        <dbReference type="EMBL" id="CEM17614.1"/>
    </source>
</evidence>
<sequence>MASLVEALKTKEEKLRAAYEEKGKNPLVKAQLGMIAHVEGILTAVLVDTGAGPSCISHELFLRLSRLSPAIRESLRARFTPLDDTIVPEGDQNTPLAVVGVVRLRVGNHRRDNLWPFRIVKGLCAPVIVGMDMLGFASAFNMRKQRLRLPGFPQFHLIGYPDARARVGLAMPQAAPAADMAYRCEDLGDVFDRLCPLHAPEETPSIQ</sequence>
<reference evidence="1 2" key="1">
    <citation type="submission" date="2014-11" db="EMBL/GenBank/DDBJ databases">
        <authorList>
            <person name="Zhu J."/>
            <person name="Qi W."/>
            <person name="Song R."/>
        </authorList>
    </citation>
    <scope>NUCLEOTIDE SEQUENCE [LARGE SCALE GENOMIC DNA]</scope>
</reference>
<dbReference type="InParanoid" id="A0A0G4FSH8"/>
<dbReference type="AlphaFoldDB" id="A0A0G4FSH8"/>
<dbReference type="SUPFAM" id="SSF50630">
    <property type="entry name" value="Acid proteases"/>
    <property type="match status" value="1"/>
</dbReference>
<protein>
    <submittedName>
        <fullName evidence="1">Uncharacterized protein</fullName>
    </submittedName>
</protein>
<name>A0A0G4FSH8_VITBC</name>
<dbReference type="Proteomes" id="UP000041254">
    <property type="component" value="Unassembled WGS sequence"/>
</dbReference>
<keyword evidence="2" id="KW-1185">Reference proteome</keyword>
<dbReference type="InterPro" id="IPR021109">
    <property type="entry name" value="Peptidase_aspartic_dom_sf"/>
</dbReference>
<gene>
    <name evidence="1" type="ORF">Vbra_158</name>
</gene>
<dbReference type="Gene3D" id="2.40.70.10">
    <property type="entry name" value="Acid Proteases"/>
    <property type="match status" value="1"/>
</dbReference>
<accession>A0A0G4FSH8</accession>
<organism evidence="1 2">
    <name type="scientific">Vitrella brassicaformis (strain CCMP3155)</name>
    <dbReference type="NCBI Taxonomy" id="1169540"/>
    <lineage>
        <taxon>Eukaryota</taxon>
        <taxon>Sar</taxon>
        <taxon>Alveolata</taxon>
        <taxon>Colpodellida</taxon>
        <taxon>Vitrellaceae</taxon>
        <taxon>Vitrella</taxon>
    </lineage>
</organism>
<dbReference type="EMBL" id="CDMY01000492">
    <property type="protein sequence ID" value="CEM17614.1"/>
    <property type="molecule type" value="Genomic_DNA"/>
</dbReference>